<comment type="caution">
    <text evidence="1">The sequence shown here is derived from an EMBL/GenBank/DDBJ whole genome shotgun (WGS) entry which is preliminary data.</text>
</comment>
<organism evidence="1">
    <name type="scientific">mine drainage metagenome</name>
    <dbReference type="NCBI Taxonomy" id="410659"/>
    <lineage>
        <taxon>unclassified sequences</taxon>
        <taxon>metagenomes</taxon>
        <taxon>ecological metagenomes</taxon>
    </lineage>
</organism>
<protein>
    <submittedName>
        <fullName evidence="1">Uncharacterized protein</fullName>
    </submittedName>
</protein>
<reference evidence="1" key="1">
    <citation type="submission" date="2009-10" db="EMBL/GenBank/DDBJ databases">
        <title>Diversity of trophic interactions inside an arsenic-rich microbial ecosystem.</title>
        <authorList>
            <person name="Bertin P.N."/>
            <person name="Heinrich-Salmeron A."/>
            <person name="Pelletier E."/>
            <person name="Goulhen-Chollet F."/>
            <person name="Arsene-Ploetze F."/>
            <person name="Gallien S."/>
            <person name="Calteau A."/>
            <person name="Vallenet D."/>
            <person name="Casiot C."/>
            <person name="Chane-Woon-Ming B."/>
            <person name="Giloteaux L."/>
            <person name="Barakat M."/>
            <person name="Bonnefoy V."/>
            <person name="Bruneel O."/>
            <person name="Chandler M."/>
            <person name="Cleiss J."/>
            <person name="Duran R."/>
            <person name="Elbaz-Poulichet F."/>
            <person name="Fonknechten N."/>
            <person name="Lauga B."/>
            <person name="Mornico D."/>
            <person name="Ortet P."/>
            <person name="Schaeffer C."/>
            <person name="Siguier P."/>
            <person name="Alexander Thil Smith A."/>
            <person name="Van Dorsselaer A."/>
            <person name="Weissenbach J."/>
            <person name="Medigue C."/>
            <person name="Le Paslier D."/>
        </authorList>
    </citation>
    <scope>NUCLEOTIDE SEQUENCE</scope>
</reference>
<dbReference type="PROSITE" id="PS51257">
    <property type="entry name" value="PROKAR_LIPOPROTEIN"/>
    <property type="match status" value="1"/>
</dbReference>
<dbReference type="EMBL" id="CABL01000017">
    <property type="protein sequence ID" value="CBH75941.1"/>
    <property type="molecule type" value="Genomic_DNA"/>
</dbReference>
<accession>E6PHK3</accession>
<gene>
    <name evidence="1" type="ORF">CARN1_1108</name>
</gene>
<proteinExistence type="predicted"/>
<dbReference type="AlphaFoldDB" id="E6PHK3"/>
<name>E6PHK3_9ZZZZ</name>
<evidence type="ECO:0000313" key="1">
    <source>
        <dbReference type="EMBL" id="CBH75941.1"/>
    </source>
</evidence>
<sequence length="160" mass="16247">MHSTNRPIRGTIAGAAIASLLFFAAACSGSSGNSSGIPYGGIIQCNPGAQVQLASPQNQTTGSNVGSVEIVVNGNSNALAVSPNSWSLQVQSNGGGQSIMSNGLTAVADPTGYHPFPSDFFFSGNLNQTLPTGYTWTVSLVQGQTAYQSCSPLPVGSFST</sequence>